<evidence type="ECO:0000256" key="1">
    <source>
        <dbReference type="SAM" id="SignalP"/>
    </source>
</evidence>
<dbReference type="Proteomes" id="UP000323917">
    <property type="component" value="Chromosome"/>
</dbReference>
<dbReference type="EMBL" id="CP042913">
    <property type="protein sequence ID" value="QEG37222.1"/>
    <property type="molecule type" value="Genomic_DNA"/>
</dbReference>
<protein>
    <recommendedName>
        <fullName evidence="4">Archaeal TRASH domain protein</fullName>
    </recommendedName>
</protein>
<feature type="signal peptide" evidence="1">
    <location>
        <begin position="1"/>
        <end position="22"/>
    </location>
</feature>
<gene>
    <name evidence="2" type="ORF">Pr1d_45630</name>
</gene>
<organism evidence="2 3">
    <name type="scientific">Bythopirellula goksoeyrii</name>
    <dbReference type="NCBI Taxonomy" id="1400387"/>
    <lineage>
        <taxon>Bacteria</taxon>
        <taxon>Pseudomonadati</taxon>
        <taxon>Planctomycetota</taxon>
        <taxon>Planctomycetia</taxon>
        <taxon>Pirellulales</taxon>
        <taxon>Lacipirellulaceae</taxon>
        <taxon>Bythopirellula</taxon>
    </lineage>
</organism>
<dbReference type="RefSeq" id="WP_148075485.1">
    <property type="nucleotide sequence ID" value="NZ_CP042913.1"/>
</dbReference>
<dbReference type="OrthoDB" id="288659at2"/>
<name>A0A5B9QHT5_9BACT</name>
<accession>A0A5B9QHT5</accession>
<evidence type="ECO:0000313" key="2">
    <source>
        <dbReference type="EMBL" id="QEG37222.1"/>
    </source>
</evidence>
<keyword evidence="1" id="KW-0732">Signal</keyword>
<evidence type="ECO:0008006" key="4">
    <source>
        <dbReference type="Google" id="ProtNLM"/>
    </source>
</evidence>
<proteinExistence type="predicted"/>
<dbReference type="AlphaFoldDB" id="A0A5B9QHT5"/>
<sequence precursor="true">MIFRNLAMIVAVLVITLPKAIAQSDQGAQAVHKSTQTATSTKGSHGGMLQKVDTRQIETVIEAGELRVFVYDQQGKPIDLTTARGLATLQKQGSSKKYRYDLFPDILKDKSATSLTATADLTQYTGQQVELSIQLDGLQEQSRRPLTFKSDVLVPMTEARQIAAAIEAQGVCPVSGGQLGSMGSPIAVTIGDQTVYVCCVGCVDAVKENPEKYLTPKPPFAISPITDEDTTAIADQELCPVMDEPLGGMGVPYKTVVEGRVVYLCCPGCAKKLHANAALYLGKLADQGVIPPLAR</sequence>
<feature type="chain" id="PRO_5022751197" description="Archaeal TRASH domain protein" evidence="1">
    <location>
        <begin position="23"/>
        <end position="295"/>
    </location>
</feature>
<keyword evidence="3" id="KW-1185">Reference proteome</keyword>
<reference evidence="2 3" key="1">
    <citation type="submission" date="2019-08" db="EMBL/GenBank/DDBJ databases">
        <title>Deep-cultivation of Planctomycetes and their phenomic and genomic characterization uncovers novel biology.</title>
        <authorList>
            <person name="Wiegand S."/>
            <person name="Jogler M."/>
            <person name="Boedeker C."/>
            <person name="Pinto D."/>
            <person name="Vollmers J."/>
            <person name="Rivas-Marin E."/>
            <person name="Kohn T."/>
            <person name="Peeters S.H."/>
            <person name="Heuer A."/>
            <person name="Rast P."/>
            <person name="Oberbeckmann S."/>
            <person name="Bunk B."/>
            <person name="Jeske O."/>
            <person name="Meyerdierks A."/>
            <person name="Storesund J.E."/>
            <person name="Kallscheuer N."/>
            <person name="Luecker S."/>
            <person name="Lage O.M."/>
            <person name="Pohl T."/>
            <person name="Merkel B.J."/>
            <person name="Hornburger P."/>
            <person name="Mueller R.-W."/>
            <person name="Bruemmer F."/>
            <person name="Labrenz M."/>
            <person name="Spormann A.M."/>
            <person name="Op den Camp H."/>
            <person name="Overmann J."/>
            <person name="Amann R."/>
            <person name="Jetten M.S.M."/>
            <person name="Mascher T."/>
            <person name="Medema M.H."/>
            <person name="Devos D.P."/>
            <person name="Kaster A.-K."/>
            <person name="Ovreas L."/>
            <person name="Rohde M."/>
            <person name="Galperin M.Y."/>
            <person name="Jogler C."/>
        </authorList>
    </citation>
    <scope>NUCLEOTIDE SEQUENCE [LARGE SCALE GENOMIC DNA]</scope>
    <source>
        <strain evidence="2 3">Pr1d</strain>
    </source>
</reference>
<dbReference type="KEGG" id="bgok:Pr1d_45630"/>
<evidence type="ECO:0000313" key="3">
    <source>
        <dbReference type="Proteomes" id="UP000323917"/>
    </source>
</evidence>